<dbReference type="EMBL" id="JAUKTV010000019">
    <property type="protein sequence ID" value="KAK0707180.1"/>
    <property type="molecule type" value="Genomic_DNA"/>
</dbReference>
<keyword evidence="2" id="KW-0808">Transferase</keyword>
<evidence type="ECO:0000259" key="1">
    <source>
        <dbReference type="Pfam" id="PF01636"/>
    </source>
</evidence>
<organism evidence="2 3">
    <name type="scientific">Apiosordaria backusii</name>
    <dbReference type="NCBI Taxonomy" id="314023"/>
    <lineage>
        <taxon>Eukaryota</taxon>
        <taxon>Fungi</taxon>
        <taxon>Dikarya</taxon>
        <taxon>Ascomycota</taxon>
        <taxon>Pezizomycotina</taxon>
        <taxon>Sordariomycetes</taxon>
        <taxon>Sordariomycetidae</taxon>
        <taxon>Sordariales</taxon>
        <taxon>Lasiosphaeriaceae</taxon>
        <taxon>Apiosordaria</taxon>
    </lineage>
</organism>
<dbReference type="GO" id="GO:0016301">
    <property type="term" value="F:kinase activity"/>
    <property type="evidence" value="ECO:0007669"/>
    <property type="project" value="UniProtKB-KW"/>
</dbReference>
<comment type="caution">
    <text evidence="2">The sequence shown here is derived from an EMBL/GenBank/DDBJ whole genome shotgun (WGS) entry which is preliminary data.</text>
</comment>
<proteinExistence type="predicted"/>
<keyword evidence="3" id="KW-1185">Reference proteome</keyword>
<evidence type="ECO:0000313" key="2">
    <source>
        <dbReference type="EMBL" id="KAK0707180.1"/>
    </source>
</evidence>
<dbReference type="InterPro" id="IPR011009">
    <property type="entry name" value="Kinase-like_dom_sf"/>
</dbReference>
<dbReference type="Proteomes" id="UP001172159">
    <property type="component" value="Unassembled WGS sequence"/>
</dbReference>
<reference evidence="2" key="1">
    <citation type="submission" date="2023-06" db="EMBL/GenBank/DDBJ databases">
        <title>Genome-scale phylogeny and comparative genomics of the fungal order Sordariales.</title>
        <authorList>
            <consortium name="Lawrence Berkeley National Laboratory"/>
            <person name="Hensen N."/>
            <person name="Bonometti L."/>
            <person name="Westerberg I."/>
            <person name="Brannstrom I.O."/>
            <person name="Guillou S."/>
            <person name="Cros-Aarteil S."/>
            <person name="Calhoun S."/>
            <person name="Haridas S."/>
            <person name="Kuo A."/>
            <person name="Mondo S."/>
            <person name="Pangilinan J."/>
            <person name="Riley R."/>
            <person name="Labutti K."/>
            <person name="Andreopoulos B."/>
            <person name="Lipzen A."/>
            <person name="Chen C."/>
            <person name="Yanf M."/>
            <person name="Daum C."/>
            <person name="Ng V."/>
            <person name="Clum A."/>
            <person name="Steindorff A."/>
            <person name="Ohm R."/>
            <person name="Martin F."/>
            <person name="Silar P."/>
            <person name="Natvig D."/>
            <person name="Lalanne C."/>
            <person name="Gautier V."/>
            <person name="Ament-Velasquez S.L."/>
            <person name="Kruys A."/>
            <person name="Hutchinson M.I."/>
            <person name="Powell A.J."/>
            <person name="Barry K."/>
            <person name="Miller A.N."/>
            <person name="Grigoriev I.V."/>
            <person name="Debuchy R."/>
            <person name="Gladieux P."/>
            <person name="Thoren M.H."/>
            <person name="Johannesson H."/>
        </authorList>
    </citation>
    <scope>NUCLEOTIDE SEQUENCE</scope>
    <source>
        <strain evidence="2">CBS 540.89</strain>
    </source>
</reference>
<dbReference type="CDD" id="cd05120">
    <property type="entry name" value="APH_ChoK_like"/>
    <property type="match status" value="1"/>
</dbReference>
<accession>A0AA40DL33</accession>
<dbReference type="PANTHER" id="PTHR21310">
    <property type="entry name" value="AMINOGLYCOSIDE PHOSPHOTRANSFERASE-RELATED-RELATED"/>
    <property type="match status" value="1"/>
</dbReference>
<feature type="domain" description="Aminoglycoside phosphotransferase" evidence="1">
    <location>
        <begin position="322"/>
        <end position="535"/>
    </location>
</feature>
<evidence type="ECO:0000313" key="3">
    <source>
        <dbReference type="Proteomes" id="UP001172159"/>
    </source>
</evidence>
<protein>
    <submittedName>
        <fullName evidence="2">Kinase-like domain-containing protein</fullName>
    </submittedName>
</protein>
<dbReference type="InterPro" id="IPR002575">
    <property type="entry name" value="Aminoglycoside_PTrfase"/>
</dbReference>
<dbReference type="PANTHER" id="PTHR21310:SF58">
    <property type="entry name" value="AMINOGLYCOSIDE PHOSPHOTRANSFERASE DOMAIN-CONTAINING PROTEIN"/>
    <property type="match status" value="1"/>
</dbReference>
<name>A0AA40DL33_9PEZI</name>
<dbReference type="SUPFAM" id="SSF56112">
    <property type="entry name" value="Protein kinase-like (PK-like)"/>
    <property type="match status" value="1"/>
</dbReference>
<dbReference type="AlphaFoldDB" id="A0AA40DL33"/>
<dbReference type="InterPro" id="IPR051678">
    <property type="entry name" value="AGP_Transferase"/>
</dbReference>
<gene>
    <name evidence="2" type="ORF">B0T21DRAFT_298710</name>
</gene>
<sequence>MSPDPINHASDLIEKAGLNHPYDELLHEFIYRAVDQYEAAHYAIQRIAAGEAQQMADDWVHVVKSVTTAGLLPPPPSDSQQRDVKLRDGGRCCITGKTGSLWDPLVVAPILPIPSGWIDIDNSRIHELLGVFFTPSYRDWWLGYAARPSDMNPLHSHWLVQRSAASAFANGFVRLQRFSPSLVEFRVEQVAMTPLVKPTGIRGLYPVMVDQSRNNLAKVDARFIGTQARLASTIQLVAIAQEHGLEAPTSSLDEKEPVWHPRRSSPFLLPLRLFGRALLQLWRLMPGLARLKVYQSLYRLGTYLYPTHGSASVRRLPFGLYLKESDLEDELDRILNEAEALRWVQRHSDVPVPRPLDVVYRPGGRQVAYLLMTRLPGFQLIRSLNALSARGARQIMGQLEQYLSQIRKIPNTANEAMAICNTLGGPIADMRLRGGKPLGPFRDEADFSNIMRYPDDPGRQGHEIVFTHADLNPRNILVDQFKRPDGSRGWMVTGIIDWEMAGFYPEYWEYTKSMFEGRSWPKRYNNWIHGLWARFGDYTKEMDVELRAWASGCAV</sequence>
<dbReference type="Pfam" id="PF01636">
    <property type="entry name" value="APH"/>
    <property type="match status" value="1"/>
</dbReference>
<keyword evidence="2" id="KW-0418">Kinase</keyword>